<comment type="caution">
    <text evidence="2">The sequence shown here is derived from an EMBL/GenBank/DDBJ whole genome shotgun (WGS) entry which is preliminary data.</text>
</comment>
<dbReference type="GO" id="GO:0007064">
    <property type="term" value="P:mitotic sister chromatid cohesion"/>
    <property type="evidence" value="ECO:0007669"/>
    <property type="project" value="TreeGrafter"/>
</dbReference>
<dbReference type="SUPFAM" id="SSF55729">
    <property type="entry name" value="Acyl-CoA N-acyltransferases (Nat)"/>
    <property type="match status" value="1"/>
</dbReference>
<evidence type="ECO:0000313" key="2">
    <source>
        <dbReference type="EMBL" id="GAV60345.1"/>
    </source>
</evidence>
<sequence>MIVSHFDMAHLLPCYPYVPKCVRTASSQRYTGTKSWSIASHRMSFKRKRSYLGCCCASFSTSSAKEVFLVDIDDKEKQFEYLVSENGWRVRRLFEETDEMRKVAYIQAEAFHTPVAFFDDLFFEFFKAEVLSGLIYKLRNSPPNRYVCLVAEPTIDASISQGKLVVGIVDVTVLRDEAVLQHLPSAEEYLYVSGLAVSKHYRRRKIASVLLKACDVLSVVWGFEYLVLRAHEDDLGARKLYSNAGYRVVSGDPHWMTSWIGRKRRLVMMKRSAS</sequence>
<reference evidence="3" key="1">
    <citation type="submission" date="2016-04" db="EMBL/GenBank/DDBJ databases">
        <title>Cephalotus genome sequencing.</title>
        <authorList>
            <person name="Fukushima K."/>
            <person name="Hasebe M."/>
            <person name="Fang X."/>
        </authorList>
    </citation>
    <scope>NUCLEOTIDE SEQUENCE [LARGE SCALE GENOMIC DNA]</scope>
    <source>
        <strain evidence="3">cv. St1</strain>
    </source>
</reference>
<evidence type="ECO:0000259" key="1">
    <source>
        <dbReference type="PROSITE" id="PS51186"/>
    </source>
</evidence>
<accession>A0A1Q3AXG5</accession>
<dbReference type="GO" id="GO:0031415">
    <property type="term" value="C:NatA complex"/>
    <property type="evidence" value="ECO:0007669"/>
    <property type="project" value="TreeGrafter"/>
</dbReference>
<dbReference type="PANTHER" id="PTHR42919">
    <property type="entry name" value="N-ALPHA-ACETYLTRANSFERASE"/>
    <property type="match status" value="1"/>
</dbReference>
<dbReference type="InterPro" id="IPR016181">
    <property type="entry name" value="Acyl_CoA_acyltransferase"/>
</dbReference>
<dbReference type="InterPro" id="IPR000182">
    <property type="entry name" value="GNAT_dom"/>
</dbReference>
<dbReference type="InterPro" id="IPR051556">
    <property type="entry name" value="N-term/lysine_N-AcTrnsfr"/>
</dbReference>
<dbReference type="Pfam" id="PF00583">
    <property type="entry name" value="Acetyltransf_1"/>
    <property type="match status" value="1"/>
</dbReference>
<dbReference type="EMBL" id="BDDD01000144">
    <property type="protein sequence ID" value="GAV60345.1"/>
    <property type="molecule type" value="Genomic_DNA"/>
</dbReference>
<evidence type="ECO:0000313" key="3">
    <source>
        <dbReference type="Proteomes" id="UP000187406"/>
    </source>
</evidence>
<dbReference type="GO" id="GO:0008080">
    <property type="term" value="F:N-acetyltransferase activity"/>
    <property type="evidence" value="ECO:0007669"/>
    <property type="project" value="TreeGrafter"/>
</dbReference>
<dbReference type="InParanoid" id="A0A1Q3AXG5"/>
<dbReference type="Proteomes" id="UP000187406">
    <property type="component" value="Unassembled WGS sequence"/>
</dbReference>
<dbReference type="CDD" id="cd04301">
    <property type="entry name" value="NAT_SF"/>
    <property type="match status" value="1"/>
</dbReference>
<gene>
    <name evidence="2" type="ORF">CFOL_v3_03876</name>
</gene>
<protein>
    <submittedName>
        <fullName evidence="2">Acetyltransf_1 domain-containing protein</fullName>
    </submittedName>
</protein>
<proteinExistence type="predicted"/>
<dbReference type="Gene3D" id="3.40.630.30">
    <property type="match status" value="1"/>
</dbReference>
<dbReference type="PROSITE" id="PS51186">
    <property type="entry name" value="GNAT"/>
    <property type="match status" value="1"/>
</dbReference>
<dbReference type="OrthoDB" id="1912023at2759"/>
<dbReference type="PANTHER" id="PTHR42919:SF20">
    <property type="entry name" value="GCN5-RELATED N-ACETYLTRANSFERASE 10, CHLOROPLASTIC"/>
    <property type="match status" value="1"/>
</dbReference>
<keyword evidence="3" id="KW-1185">Reference proteome</keyword>
<organism evidence="2 3">
    <name type="scientific">Cephalotus follicularis</name>
    <name type="common">Albany pitcher plant</name>
    <dbReference type="NCBI Taxonomy" id="3775"/>
    <lineage>
        <taxon>Eukaryota</taxon>
        <taxon>Viridiplantae</taxon>
        <taxon>Streptophyta</taxon>
        <taxon>Embryophyta</taxon>
        <taxon>Tracheophyta</taxon>
        <taxon>Spermatophyta</taxon>
        <taxon>Magnoliopsida</taxon>
        <taxon>eudicotyledons</taxon>
        <taxon>Gunneridae</taxon>
        <taxon>Pentapetalae</taxon>
        <taxon>rosids</taxon>
        <taxon>fabids</taxon>
        <taxon>Oxalidales</taxon>
        <taxon>Cephalotaceae</taxon>
        <taxon>Cephalotus</taxon>
    </lineage>
</organism>
<dbReference type="STRING" id="3775.A0A1Q3AXG5"/>
<feature type="domain" description="N-acetyltransferase" evidence="1">
    <location>
        <begin position="101"/>
        <end position="273"/>
    </location>
</feature>
<dbReference type="AlphaFoldDB" id="A0A1Q3AXG5"/>
<dbReference type="FunCoup" id="A0A1Q3AXG5">
    <property type="interactions" value="131"/>
</dbReference>
<name>A0A1Q3AXG5_CEPFO</name>